<dbReference type="PANTHER" id="PTHR31511">
    <property type="entry name" value="PROTEIN CBG23764"/>
    <property type="match status" value="1"/>
</dbReference>
<dbReference type="Proteomes" id="UP000507470">
    <property type="component" value="Unassembled WGS sequence"/>
</dbReference>
<dbReference type="AlphaFoldDB" id="A0A6J8DT82"/>
<dbReference type="PANTHER" id="PTHR31511:SF12">
    <property type="entry name" value="RHO TERMINATION FACTOR N-TERMINAL DOMAIN-CONTAINING PROTEIN"/>
    <property type="match status" value="1"/>
</dbReference>
<sequence>MYPGKIELLFTDTDSLCYEIRTKDVYQDMHTIKEHLDTSNYQEMHPLFSKEFKKVPGKMKDELAGVPIKEFVGLRPKMYSLKYDATEKCEDGRINKYQVEKKVAKGIARCEIKNTLRHENYKKCLFNETVTLNSMNLIRSKNHQLFIDTIVKKGLCSFDDKRYWKKPIESYAFGHYKIGEM</sequence>
<organism evidence="1 2">
    <name type="scientific">Mytilus coruscus</name>
    <name type="common">Sea mussel</name>
    <dbReference type="NCBI Taxonomy" id="42192"/>
    <lineage>
        <taxon>Eukaryota</taxon>
        <taxon>Metazoa</taxon>
        <taxon>Spiralia</taxon>
        <taxon>Lophotrochozoa</taxon>
        <taxon>Mollusca</taxon>
        <taxon>Bivalvia</taxon>
        <taxon>Autobranchia</taxon>
        <taxon>Pteriomorphia</taxon>
        <taxon>Mytilida</taxon>
        <taxon>Mytiloidea</taxon>
        <taxon>Mytilidae</taxon>
        <taxon>Mytilinae</taxon>
        <taxon>Mytilus</taxon>
    </lineage>
</organism>
<evidence type="ECO:0000313" key="1">
    <source>
        <dbReference type="EMBL" id="CAC5411279.1"/>
    </source>
</evidence>
<proteinExistence type="predicted"/>
<gene>
    <name evidence="1" type="ORF">MCOR_44393</name>
</gene>
<evidence type="ECO:0008006" key="3">
    <source>
        <dbReference type="Google" id="ProtNLM"/>
    </source>
</evidence>
<accession>A0A6J8DT82</accession>
<dbReference type="EMBL" id="CACVKT020007840">
    <property type="protein sequence ID" value="CAC5411279.1"/>
    <property type="molecule type" value="Genomic_DNA"/>
</dbReference>
<protein>
    <recommendedName>
        <fullName evidence="3">DNA-directed DNA polymerase</fullName>
    </recommendedName>
</protein>
<keyword evidence="2" id="KW-1185">Reference proteome</keyword>
<dbReference type="OrthoDB" id="6082702at2759"/>
<reference evidence="1 2" key="1">
    <citation type="submission" date="2020-06" db="EMBL/GenBank/DDBJ databases">
        <authorList>
            <person name="Li R."/>
            <person name="Bekaert M."/>
        </authorList>
    </citation>
    <scope>NUCLEOTIDE SEQUENCE [LARGE SCALE GENOMIC DNA]</scope>
    <source>
        <strain evidence="2">wild</strain>
    </source>
</reference>
<dbReference type="SUPFAM" id="SSF56672">
    <property type="entry name" value="DNA/RNA polymerases"/>
    <property type="match status" value="1"/>
</dbReference>
<evidence type="ECO:0000313" key="2">
    <source>
        <dbReference type="Proteomes" id="UP000507470"/>
    </source>
</evidence>
<dbReference type="InterPro" id="IPR043502">
    <property type="entry name" value="DNA/RNA_pol_sf"/>
</dbReference>
<name>A0A6J8DT82_MYTCO</name>